<dbReference type="InterPro" id="IPR025630">
    <property type="entry name" value="DUF4288"/>
</dbReference>
<keyword evidence="2" id="KW-1185">Reference proteome</keyword>
<dbReference type="HOGENOM" id="CLU_2106212_0_0_10"/>
<evidence type="ECO:0000313" key="1">
    <source>
        <dbReference type="EMBL" id="AFD06290.1"/>
    </source>
</evidence>
<dbReference type="eggNOG" id="ENOG5033661">
    <property type="taxonomic scope" value="Bacteria"/>
</dbReference>
<gene>
    <name evidence="1" type="ordered locus">Solca_1189</name>
</gene>
<dbReference type="KEGG" id="scn:Solca_1189"/>
<dbReference type="Proteomes" id="UP000007590">
    <property type="component" value="Chromosome"/>
</dbReference>
<dbReference type="OrthoDB" id="795527at2"/>
<accession>H8KTF3</accession>
<proteinExistence type="predicted"/>
<name>H8KTF3_SOLCM</name>
<sequence>MEWFIAKLVYQIQSGEGNHQPQFDEQLRLIQAADFSAALSKAKEVGLDQQTTFLNVKKELVNWRFIDVVALDKIQSVSDKSEVYSQIVETDSATEYLDDLRIRARKVRRQLIQLEHYI</sequence>
<evidence type="ECO:0008006" key="3">
    <source>
        <dbReference type="Google" id="ProtNLM"/>
    </source>
</evidence>
<reference evidence="1" key="1">
    <citation type="submission" date="2012-02" db="EMBL/GenBank/DDBJ databases">
        <title>The complete genome of Solitalea canadensis DSM 3403.</title>
        <authorList>
            <consortium name="US DOE Joint Genome Institute (JGI-PGF)"/>
            <person name="Lucas S."/>
            <person name="Copeland A."/>
            <person name="Lapidus A."/>
            <person name="Glavina del Rio T."/>
            <person name="Dalin E."/>
            <person name="Tice H."/>
            <person name="Bruce D."/>
            <person name="Goodwin L."/>
            <person name="Pitluck S."/>
            <person name="Peters L."/>
            <person name="Ovchinnikova G."/>
            <person name="Lu M."/>
            <person name="Kyrpides N."/>
            <person name="Mavromatis K."/>
            <person name="Ivanova N."/>
            <person name="Brettin T."/>
            <person name="Detter J.C."/>
            <person name="Han C."/>
            <person name="Larimer F."/>
            <person name="Land M."/>
            <person name="Hauser L."/>
            <person name="Markowitz V."/>
            <person name="Cheng J.-F."/>
            <person name="Hugenholtz P."/>
            <person name="Woyke T."/>
            <person name="Wu D."/>
            <person name="Spring S."/>
            <person name="Schroeder M."/>
            <person name="Kopitz M."/>
            <person name="Brambilla E."/>
            <person name="Klenk H.-P."/>
            <person name="Eisen J.A."/>
        </authorList>
    </citation>
    <scope>NUCLEOTIDE SEQUENCE</scope>
    <source>
        <strain evidence="1">DSM 3403</strain>
    </source>
</reference>
<organism evidence="1 2">
    <name type="scientific">Solitalea canadensis (strain ATCC 29591 / DSM 3403 / JCM 21819 / LMG 8368 / NBRC 15130 / NCIMB 12057 / USAM 9D)</name>
    <name type="common">Flexibacter canadensis</name>
    <dbReference type="NCBI Taxonomy" id="929556"/>
    <lineage>
        <taxon>Bacteria</taxon>
        <taxon>Pseudomonadati</taxon>
        <taxon>Bacteroidota</taxon>
        <taxon>Sphingobacteriia</taxon>
        <taxon>Sphingobacteriales</taxon>
        <taxon>Sphingobacteriaceae</taxon>
        <taxon>Solitalea</taxon>
    </lineage>
</organism>
<dbReference type="Pfam" id="PF14119">
    <property type="entry name" value="DUF4288"/>
    <property type="match status" value="1"/>
</dbReference>
<dbReference type="STRING" id="929556.Solca_1189"/>
<evidence type="ECO:0000313" key="2">
    <source>
        <dbReference type="Proteomes" id="UP000007590"/>
    </source>
</evidence>
<dbReference type="EMBL" id="CP003349">
    <property type="protein sequence ID" value="AFD06290.1"/>
    <property type="molecule type" value="Genomic_DNA"/>
</dbReference>
<dbReference type="AlphaFoldDB" id="H8KTF3"/>
<protein>
    <recommendedName>
        <fullName evidence="3">DUF4288 domain-containing protein</fullName>
    </recommendedName>
</protein>
<dbReference type="RefSeq" id="WP_014679517.1">
    <property type="nucleotide sequence ID" value="NC_017770.1"/>
</dbReference>